<gene>
    <name evidence="1" type="ORF">DKK79_12185</name>
</gene>
<organism evidence="1 2">
    <name type="scientific">Gilliamella apicola</name>
    <dbReference type="NCBI Taxonomy" id="1196095"/>
    <lineage>
        <taxon>Bacteria</taxon>
        <taxon>Pseudomonadati</taxon>
        <taxon>Pseudomonadota</taxon>
        <taxon>Gammaproteobacteria</taxon>
        <taxon>Orbales</taxon>
        <taxon>Orbaceae</taxon>
        <taxon>Gilliamella</taxon>
    </lineage>
</organism>
<comment type="caution">
    <text evidence="1">The sequence shown here is derived from an EMBL/GenBank/DDBJ whole genome shotgun (WGS) entry which is preliminary data.</text>
</comment>
<dbReference type="Proteomes" id="UP000247483">
    <property type="component" value="Unassembled WGS sequence"/>
</dbReference>
<evidence type="ECO:0000313" key="2">
    <source>
        <dbReference type="Proteomes" id="UP000247483"/>
    </source>
</evidence>
<protein>
    <recommendedName>
        <fullName evidence="3">Lipoprotein</fullName>
    </recommendedName>
</protein>
<dbReference type="RefSeq" id="WP_110424322.1">
    <property type="nucleotide sequence ID" value="NZ_QGLP01000007.1"/>
</dbReference>
<name>A0A2V4DRK2_9GAMM</name>
<dbReference type="EMBL" id="QGLP01000007">
    <property type="protein sequence ID" value="PXZ03205.1"/>
    <property type="molecule type" value="Genomic_DNA"/>
</dbReference>
<proteinExistence type="predicted"/>
<accession>A0A2V4DRK2</accession>
<evidence type="ECO:0008006" key="3">
    <source>
        <dbReference type="Google" id="ProtNLM"/>
    </source>
</evidence>
<dbReference type="PROSITE" id="PS51257">
    <property type="entry name" value="PROKAR_LIPOPROTEIN"/>
    <property type="match status" value="1"/>
</dbReference>
<dbReference type="AlphaFoldDB" id="A0A2V4DRK2"/>
<reference evidence="1 2" key="1">
    <citation type="submission" date="2018-05" db="EMBL/GenBank/DDBJ databases">
        <title>Reference genomes for bee gut microbiota database.</title>
        <authorList>
            <person name="Ellegaard K.M."/>
        </authorList>
    </citation>
    <scope>NUCLEOTIDE SEQUENCE [LARGE SCALE GENOMIC DNA]</scope>
    <source>
        <strain evidence="1 2">ESL0177</strain>
    </source>
</reference>
<sequence>MNILRLILTSLYIVISLTACSSWLPNKGIIVLDVRNKTNTVVTSQDLPKNYQLGNSEQELDKFESFCREEIRASQLDGSEELVYENIKRGIHGQVEFKKCSDKITRIYQY</sequence>
<evidence type="ECO:0000313" key="1">
    <source>
        <dbReference type="EMBL" id="PXZ03205.1"/>
    </source>
</evidence>